<dbReference type="Gene3D" id="3.40.50.1820">
    <property type="entry name" value="alpha/beta hydrolase"/>
    <property type="match status" value="1"/>
</dbReference>
<dbReference type="Gene3D" id="3.30.559.10">
    <property type="entry name" value="Chloramphenicol acetyltransferase-like domain"/>
    <property type="match status" value="1"/>
</dbReference>
<dbReference type="Pfam" id="PF13193">
    <property type="entry name" value="AMP-binding_C"/>
    <property type="match status" value="1"/>
</dbReference>
<feature type="domain" description="Carrier" evidence="5">
    <location>
        <begin position="1384"/>
        <end position="1459"/>
    </location>
</feature>
<dbReference type="Pfam" id="PF00550">
    <property type="entry name" value="PP-binding"/>
    <property type="match status" value="1"/>
</dbReference>
<name>A0A164N1X6_9NOCA</name>
<dbReference type="GO" id="GO:0072330">
    <property type="term" value="P:monocarboxylic acid biosynthetic process"/>
    <property type="evidence" value="ECO:0007669"/>
    <property type="project" value="UniProtKB-ARBA"/>
</dbReference>
<dbReference type="Pfam" id="PF00975">
    <property type="entry name" value="Thioesterase"/>
    <property type="match status" value="1"/>
</dbReference>
<dbReference type="SUPFAM" id="SSF53335">
    <property type="entry name" value="S-adenosyl-L-methionine-dependent methyltransferases"/>
    <property type="match status" value="1"/>
</dbReference>
<dbReference type="PROSITE" id="PS00455">
    <property type="entry name" value="AMP_BINDING"/>
    <property type="match status" value="1"/>
</dbReference>
<dbReference type="Pfam" id="PF13649">
    <property type="entry name" value="Methyltransf_25"/>
    <property type="match status" value="1"/>
</dbReference>
<dbReference type="FunFam" id="1.10.1200.10:FF:000016">
    <property type="entry name" value="Non-ribosomal peptide synthase"/>
    <property type="match status" value="1"/>
</dbReference>
<proteinExistence type="predicted"/>
<dbReference type="PANTHER" id="PTHR45527">
    <property type="entry name" value="NONRIBOSOMAL PEPTIDE SYNTHETASE"/>
    <property type="match status" value="1"/>
</dbReference>
<dbReference type="Proteomes" id="UP000076512">
    <property type="component" value="Unassembled WGS sequence"/>
</dbReference>
<dbReference type="FunFam" id="3.40.50.980:FF:000001">
    <property type="entry name" value="Non-ribosomal peptide synthetase"/>
    <property type="match status" value="1"/>
</dbReference>
<dbReference type="EMBL" id="LWGR01000007">
    <property type="protein sequence ID" value="KZM73892.1"/>
    <property type="molecule type" value="Genomic_DNA"/>
</dbReference>
<keyword evidence="7" id="KW-1185">Reference proteome</keyword>
<dbReference type="InterPro" id="IPR020802">
    <property type="entry name" value="TesA-like"/>
</dbReference>
<keyword evidence="2" id="KW-0596">Phosphopantetheine</keyword>
<dbReference type="Pfam" id="PF00668">
    <property type="entry name" value="Condensation"/>
    <property type="match status" value="1"/>
</dbReference>
<dbReference type="InterPro" id="IPR001242">
    <property type="entry name" value="Condensation_dom"/>
</dbReference>
<dbReference type="GO" id="GO:0031177">
    <property type="term" value="F:phosphopantetheine binding"/>
    <property type="evidence" value="ECO:0007669"/>
    <property type="project" value="InterPro"/>
</dbReference>
<dbReference type="Gene3D" id="3.40.50.150">
    <property type="entry name" value="Vaccinia Virus protein VP39"/>
    <property type="match status" value="1"/>
</dbReference>
<dbReference type="InterPro" id="IPR001031">
    <property type="entry name" value="Thioesterase"/>
</dbReference>
<dbReference type="InterPro" id="IPR009081">
    <property type="entry name" value="PP-bd_ACP"/>
</dbReference>
<organism evidence="6 7">
    <name type="scientific">Nocardia terpenica</name>
    <dbReference type="NCBI Taxonomy" id="455432"/>
    <lineage>
        <taxon>Bacteria</taxon>
        <taxon>Bacillati</taxon>
        <taxon>Actinomycetota</taxon>
        <taxon>Actinomycetes</taxon>
        <taxon>Mycobacteriales</taxon>
        <taxon>Nocardiaceae</taxon>
        <taxon>Nocardia</taxon>
    </lineage>
</organism>
<dbReference type="Gene3D" id="2.30.38.10">
    <property type="entry name" value="Luciferase, Domain 3"/>
    <property type="match status" value="1"/>
</dbReference>
<dbReference type="Gene3D" id="3.40.50.980">
    <property type="match status" value="2"/>
</dbReference>
<dbReference type="InterPro" id="IPR036736">
    <property type="entry name" value="ACP-like_sf"/>
</dbReference>
<dbReference type="PANTHER" id="PTHR45527:SF1">
    <property type="entry name" value="FATTY ACID SYNTHASE"/>
    <property type="match status" value="1"/>
</dbReference>
<dbReference type="CDD" id="cd19531">
    <property type="entry name" value="LCL_NRPS-like"/>
    <property type="match status" value="1"/>
</dbReference>
<evidence type="ECO:0000256" key="3">
    <source>
        <dbReference type="ARBA" id="ARBA00022553"/>
    </source>
</evidence>
<dbReference type="GO" id="GO:0008610">
    <property type="term" value="P:lipid biosynthetic process"/>
    <property type="evidence" value="ECO:0007669"/>
    <property type="project" value="UniProtKB-ARBA"/>
</dbReference>
<dbReference type="SMART" id="SM00824">
    <property type="entry name" value="PKS_TE"/>
    <property type="match status" value="1"/>
</dbReference>
<dbReference type="SUPFAM" id="SSF56801">
    <property type="entry name" value="Acetyl-CoA synthetase-like"/>
    <property type="match status" value="1"/>
</dbReference>
<dbReference type="Gene3D" id="3.30.559.30">
    <property type="entry name" value="Nonribosomal peptide synthetase, condensation domain"/>
    <property type="match status" value="1"/>
</dbReference>
<evidence type="ECO:0000259" key="5">
    <source>
        <dbReference type="PROSITE" id="PS50075"/>
    </source>
</evidence>
<dbReference type="FunFam" id="3.30.559.10:FF:000012">
    <property type="entry name" value="Non-ribosomal peptide synthetase"/>
    <property type="match status" value="1"/>
</dbReference>
<comment type="caution">
    <text evidence="6">The sequence shown here is derived from an EMBL/GenBank/DDBJ whole genome shotgun (WGS) entry which is preliminary data.</text>
</comment>
<dbReference type="InterPro" id="IPR000873">
    <property type="entry name" value="AMP-dep_synth/lig_dom"/>
</dbReference>
<dbReference type="GO" id="GO:0043041">
    <property type="term" value="P:amino acid activation for nonribosomal peptide biosynthetic process"/>
    <property type="evidence" value="ECO:0007669"/>
    <property type="project" value="TreeGrafter"/>
</dbReference>
<dbReference type="SUPFAM" id="SSF53474">
    <property type="entry name" value="alpha/beta-Hydrolases"/>
    <property type="match status" value="1"/>
</dbReference>
<evidence type="ECO:0000256" key="2">
    <source>
        <dbReference type="ARBA" id="ARBA00022450"/>
    </source>
</evidence>
<dbReference type="UniPathway" id="UPA00011"/>
<dbReference type="InterPro" id="IPR029058">
    <property type="entry name" value="AB_hydrolase_fold"/>
</dbReference>
<reference evidence="6 7" key="1">
    <citation type="submission" date="2016-04" db="EMBL/GenBank/DDBJ databases">
        <authorList>
            <person name="Evans L.H."/>
            <person name="Alamgir A."/>
            <person name="Owens N."/>
            <person name="Weber N.D."/>
            <person name="Virtaneva K."/>
            <person name="Barbian K."/>
            <person name="Babar A."/>
            <person name="Rosenke K."/>
        </authorList>
    </citation>
    <scope>NUCLEOTIDE SEQUENCE [LARGE SCALE GENOMIC DNA]</scope>
    <source>
        <strain evidence="6 7">IFM 0406</strain>
    </source>
</reference>
<dbReference type="InterPro" id="IPR020845">
    <property type="entry name" value="AMP-binding_CS"/>
</dbReference>
<keyword evidence="3" id="KW-0597">Phosphoprotein</keyword>
<protein>
    <recommendedName>
        <fullName evidence="5">Carrier domain-containing protein</fullName>
    </recommendedName>
</protein>
<dbReference type="GO" id="GO:0047527">
    <property type="term" value="F:2,3-dihydroxybenzoate-serine ligase activity"/>
    <property type="evidence" value="ECO:0007669"/>
    <property type="project" value="TreeGrafter"/>
</dbReference>
<dbReference type="PROSITE" id="PS50075">
    <property type="entry name" value="CARRIER"/>
    <property type="match status" value="1"/>
</dbReference>
<dbReference type="CDD" id="cd02440">
    <property type="entry name" value="AdoMet_MTases"/>
    <property type="match status" value="1"/>
</dbReference>
<comment type="cofactor">
    <cofactor evidence="1">
        <name>pantetheine 4'-phosphate</name>
        <dbReference type="ChEBI" id="CHEBI:47942"/>
    </cofactor>
</comment>
<dbReference type="NCBIfam" id="TIGR01733">
    <property type="entry name" value="AA-adenyl-dom"/>
    <property type="match status" value="1"/>
</dbReference>
<dbReference type="PROSITE" id="PS00012">
    <property type="entry name" value="PHOSPHOPANTETHEINE"/>
    <property type="match status" value="1"/>
</dbReference>
<dbReference type="Gene3D" id="3.30.300.30">
    <property type="match status" value="2"/>
</dbReference>
<dbReference type="InterPro" id="IPR023213">
    <property type="entry name" value="CAT-like_dom_sf"/>
</dbReference>
<dbReference type="GO" id="GO:0009239">
    <property type="term" value="P:enterobactin biosynthetic process"/>
    <property type="evidence" value="ECO:0007669"/>
    <property type="project" value="TreeGrafter"/>
</dbReference>
<dbReference type="InterPro" id="IPR025110">
    <property type="entry name" value="AMP-bd_C"/>
</dbReference>
<dbReference type="Pfam" id="PF00501">
    <property type="entry name" value="AMP-binding"/>
    <property type="match status" value="1"/>
</dbReference>
<dbReference type="InterPro" id="IPR045851">
    <property type="entry name" value="AMP-bd_C_sf"/>
</dbReference>
<dbReference type="GO" id="GO:0005829">
    <property type="term" value="C:cytosol"/>
    <property type="evidence" value="ECO:0007669"/>
    <property type="project" value="TreeGrafter"/>
</dbReference>
<feature type="region of interest" description="Disordered" evidence="4">
    <location>
        <begin position="1"/>
        <end position="20"/>
    </location>
</feature>
<evidence type="ECO:0000313" key="6">
    <source>
        <dbReference type="EMBL" id="KZM73892.1"/>
    </source>
</evidence>
<gene>
    <name evidence="6" type="ORF">AWN90_35780</name>
</gene>
<dbReference type="InterPro" id="IPR006162">
    <property type="entry name" value="Ppantetheine_attach_site"/>
</dbReference>
<evidence type="ECO:0000256" key="1">
    <source>
        <dbReference type="ARBA" id="ARBA00001957"/>
    </source>
</evidence>
<dbReference type="InterPro" id="IPR029063">
    <property type="entry name" value="SAM-dependent_MTases_sf"/>
</dbReference>
<dbReference type="CDD" id="cd05930">
    <property type="entry name" value="A_NRPS"/>
    <property type="match status" value="1"/>
</dbReference>
<evidence type="ECO:0000313" key="7">
    <source>
        <dbReference type="Proteomes" id="UP000076512"/>
    </source>
</evidence>
<accession>A0A164N1X6</accession>
<dbReference type="SUPFAM" id="SSF47336">
    <property type="entry name" value="ACP-like"/>
    <property type="match status" value="1"/>
</dbReference>
<dbReference type="InterPro" id="IPR010071">
    <property type="entry name" value="AA_adenyl_dom"/>
</dbReference>
<dbReference type="SUPFAM" id="SSF52777">
    <property type="entry name" value="CoA-dependent acyltransferases"/>
    <property type="match status" value="2"/>
</dbReference>
<dbReference type="FunFam" id="2.30.38.10:FF:000001">
    <property type="entry name" value="Non-ribosomal peptide synthetase PvdI"/>
    <property type="match status" value="1"/>
</dbReference>
<dbReference type="GO" id="GO:0009366">
    <property type="term" value="C:enterobactin synthetase complex"/>
    <property type="evidence" value="ECO:0007669"/>
    <property type="project" value="TreeGrafter"/>
</dbReference>
<dbReference type="InterPro" id="IPR041698">
    <property type="entry name" value="Methyltransf_25"/>
</dbReference>
<dbReference type="SMART" id="SM00823">
    <property type="entry name" value="PKS_PP"/>
    <property type="match status" value="1"/>
</dbReference>
<dbReference type="STRING" id="455432.AWN90_35780"/>
<dbReference type="InterPro" id="IPR020806">
    <property type="entry name" value="PKS_PP-bd"/>
</dbReference>
<sequence>MLVERMLAGKGGSGKDRAIGRADRSGALPVSFAQQRLWFLDQLVPGNSFYNMPFSYRLRGPVNVDAVDRAVREIVARHEVLRTVLVSVAGEPRQVVGEPPTESLLAVVDVSDSGDPVQRARVVAREEARRSFDLSTGPLLRSCLVRLADDDHVLLLTMHHVVSDGWSIGVLVREFNALYDAYSAGEESPLSPLSVQYADFAVWQRDWLSGVVLEEQLGYWRDRLEGLVPLELPLDRPRPAVASFDGGAHVFALSAELSERLRTLSRRYQVSLFMTLLAAFQALLSRYGGGEDFAVGVPIAGRVRPELEELIGFFVNTLVMRADCAGDPTFEELLTRTRETALGAYAHQDLPFERLVEELAPERDLSRNPLVQTTFQLMNAPREDLRMSSTETELFGVSTSIVRFDLELHMYEHADELVGRLVYARDLFDAVTVQMLAERFVGIVQAVVADVSVRLSALPVVAGAEWTDVVVERNRTAVGSPETGTVVSLLEGWADRAPDAVAVVCGQRRLSYRELDAWANGVAWRLRDAGVGPETVVGVCVERGVAAIVAIVAVLKAGGAYLPLDPAYPTDRLAGILADVAVPVVVTDSSTSSVVPVAAGVGLVDVGEFEHASDRGRLAPTAGPENMAYVIYTSGSTGRPKGVVVEHHSLSNLGSFLASIYPDAGVSRSTVGLFASLVFDSSVKQLLPMMCGHVLHVIPESVRRDARELVDYVRDHGIDMVDATPSLARLLVDEGLLDGAAGSAPRVLLGGEAVDQQLWDRLAGHAGVSYNLYGPTECTVDTTWSAIESGRSPSIGVPVGNSRVYVLDGFGNVAPVGVMGELYIGGAGVARGYVARGGPTADRFVPDPFGPPGSRLYRTGDAVRWTRSGVLEFVGRLDDQVKVRGFRIEPGEVEAALTSHTGVAEAAVVAREDAPGDVRLVAYLVPGENAAVPDGGDGETIIDAADGLAGEQVADWRSIFDDVQGEWGSGIDGGFNVSGWNSSYTGEPLAAEEMREWVDASVDRVRALGGRRIVEIGCGTGLLLSRLATEAEEYVGVDFSAETLAGLRSALDQRGLQRVRLLCREAADLGDLPEGGFDVVIINSVAQYFPDRDYLVRVLQGATRLVAGGGQILVGDVRNLRILEDFHTRVRLAQGSGAAAPAFEVARGMAEETELVIDPVFFTGLPEVLPEVTRVQVMPRRGRFANEMSQYRYEAVLQVGASVPEITVGHWLEWTPASSLDRLAAQLTGTGAVGVRAIPNARIHRSIPGAVHPEDVHDLAVTHGYRAVLSWADTDDKGRFDAAFVPVTGPGDKPHPAGMPWIDFPTPSTRPVRLVNDPLRGRRLQQQRRDLPPTLREYLSERLPEYMIPSTFVVLHALPLTTNGKLDRRALPVRDNATGSGYRAPSTPTEEVLAGLFVDLLGVDRPGVDDNFFALGGNSLLAMRLIAAIQRSFGTGMAARAIFEEPTVAGLARLVETGLTTLPDLEPLVQVRDGIGNPVFCIHPHSIMPWRWRELGEYTRRPVHVVRLAFTGDDALPESLTAAAEDYADRIVKIQPEGPYDLIGWSFGGRVAHEIANVLQGRDLSVRRLIMLDTRLTTDVAEIEAAMFKSAVLREILSDSGVDSSAVPDPLSQEAAVALADGRDIPLPQDWYLDLLVEAVRMNRQLAAGHTPGAFRGDLHMITTPHSRHRFRPSHGWRPYIGGNVEEIVVNCSHFTMLRPESLREYGEFLETVLGD</sequence>
<evidence type="ECO:0000256" key="4">
    <source>
        <dbReference type="SAM" id="MobiDB-lite"/>
    </source>
</evidence>